<reference evidence="2 3" key="1">
    <citation type="submission" date="2020-07" db="EMBL/GenBank/DDBJ databases">
        <title>Draft genome and description of Aeromicrobium phoceense strain Marseille-Q0843 isolated from healthy skin swab.</title>
        <authorList>
            <person name="Boxberger M."/>
            <person name="La Scola B."/>
        </authorList>
    </citation>
    <scope>NUCLEOTIDE SEQUENCE [LARGE SCALE GENOMIC DNA]</scope>
    <source>
        <strain evidence="2 3">Marseille-Q0843</strain>
    </source>
</reference>
<keyword evidence="3" id="KW-1185">Reference proteome</keyword>
<dbReference type="RefSeq" id="WP_181755328.1">
    <property type="nucleotide sequence ID" value="NZ_JACEOG010000001.1"/>
</dbReference>
<dbReference type="AlphaFoldDB" id="A0A838XNJ2"/>
<accession>A0A838XNJ2</accession>
<feature type="transmembrane region" description="Helical" evidence="1">
    <location>
        <begin position="28"/>
        <end position="45"/>
    </location>
</feature>
<gene>
    <name evidence="2" type="ORF">H1W00_08610</name>
</gene>
<proteinExistence type="predicted"/>
<keyword evidence="1" id="KW-1133">Transmembrane helix</keyword>
<protein>
    <submittedName>
        <fullName evidence="2">Uncharacterized protein</fullName>
    </submittedName>
</protein>
<comment type="caution">
    <text evidence="2">The sequence shown here is derived from an EMBL/GenBank/DDBJ whole genome shotgun (WGS) entry which is preliminary data.</text>
</comment>
<dbReference type="Proteomes" id="UP000550354">
    <property type="component" value="Unassembled WGS sequence"/>
</dbReference>
<name>A0A838XNJ2_9ACTN</name>
<sequence length="664" mass="70156">MSRVANCGDPDVESGIDSRELLVLVRRLVVWLTTIGVFAGLAAAVSTSAQAEETTGALAGGTFVPVTPTRLYEWGGIAAKKATPAAPKTVQVTGVAGIPTTGVSAVVLDISAVSTTGITNVYLRRTANESTGSVLAVGDDAGVGTNTAIVQPSAAGTVTVATRDQPVGFNLDVQGYFTTENAEGQAGGFVPITPTRLVGTHTGTGLPQAKLNSGVTYTAQIAGLADIPADATAVFANVRVVNTSVDGAAWIQAAGSTMSGGVTTVSYEAGESNDTGMTIKLGTGETNAGKIGIKLRDGVGDVIIDVQGYFTGAGESGGGFTPVVQTHIYDSRPSYGGDGIIEPGEEREVQIAGLGGVPEDGTAGSVALTVTALDWTAQGSLSVYNADLENSNGTSNVSWYGTFTGEPEYSTSIVELSIDGTVMLRNNTTGNVHVILTAQGWFLAPDLYEPTDSDDEIEPSAAVPLVVPPSDSQEDYVITTTDELGNEVTFEPQLEDDFTGFATPQSVGGGFWDAVCGSDSSTANKYKIVRKYKRSNAHSRMQGKYAKMYCGKRTSTPDESKFGIRHIRDKHKYEFDQWAEMELDGRNWGNWMHWAIGWTLKAPDVRTVQSSKRYCYQHRFSFKAPNGTVTKQDIVVILGQTGVRIMTSFPPKDRDYCVGRGEEF</sequence>
<organism evidence="2 3">
    <name type="scientific">Aeromicrobium phoceense</name>
    <dbReference type="NCBI Taxonomy" id="2754045"/>
    <lineage>
        <taxon>Bacteria</taxon>
        <taxon>Bacillati</taxon>
        <taxon>Actinomycetota</taxon>
        <taxon>Actinomycetes</taxon>
        <taxon>Propionibacteriales</taxon>
        <taxon>Nocardioidaceae</taxon>
        <taxon>Aeromicrobium</taxon>
    </lineage>
</organism>
<evidence type="ECO:0000313" key="2">
    <source>
        <dbReference type="EMBL" id="MBA4608533.1"/>
    </source>
</evidence>
<dbReference type="EMBL" id="JACEOG010000001">
    <property type="protein sequence ID" value="MBA4608533.1"/>
    <property type="molecule type" value="Genomic_DNA"/>
</dbReference>
<keyword evidence="1" id="KW-0812">Transmembrane</keyword>
<keyword evidence="1" id="KW-0472">Membrane</keyword>
<evidence type="ECO:0000256" key="1">
    <source>
        <dbReference type="SAM" id="Phobius"/>
    </source>
</evidence>
<evidence type="ECO:0000313" key="3">
    <source>
        <dbReference type="Proteomes" id="UP000550354"/>
    </source>
</evidence>